<reference evidence="1 2" key="1">
    <citation type="submission" date="2021-01" db="EMBL/GenBank/DDBJ databases">
        <title>Whole genome shotgun sequence of Planotetraspora mira NBRC 15435.</title>
        <authorList>
            <person name="Komaki H."/>
            <person name="Tamura T."/>
        </authorList>
    </citation>
    <scope>NUCLEOTIDE SEQUENCE [LARGE SCALE GENOMIC DNA]</scope>
    <source>
        <strain evidence="1 2">NBRC 15435</strain>
    </source>
</reference>
<dbReference type="AlphaFoldDB" id="A0A8J3TX44"/>
<accession>A0A8J3TX44</accession>
<dbReference type="EMBL" id="BOOO01000043">
    <property type="protein sequence ID" value="GII33872.1"/>
    <property type="molecule type" value="Genomic_DNA"/>
</dbReference>
<evidence type="ECO:0000313" key="2">
    <source>
        <dbReference type="Proteomes" id="UP000650628"/>
    </source>
</evidence>
<comment type="caution">
    <text evidence="1">The sequence shown here is derived from an EMBL/GenBank/DDBJ whole genome shotgun (WGS) entry which is preliminary data.</text>
</comment>
<evidence type="ECO:0000313" key="1">
    <source>
        <dbReference type="EMBL" id="GII33872.1"/>
    </source>
</evidence>
<dbReference type="Pfam" id="PF19696">
    <property type="entry name" value="DUF6196"/>
    <property type="match status" value="1"/>
</dbReference>
<sequence>MLSISHETAEQPESRLRAVLAAADLVALPGTWTFVESTLTEPQALDTDVLAVLGRLRGCGHSDGSGPVLS</sequence>
<organism evidence="1 2">
    <name type="scientific">Planotetraspora mira</name>
    <dbReference type="NCBI Taxonomy" id="58121"/>
    <lineage>
        <taxon>Bacteria</taxon>
        <taxon>Bacillati</taxon>
        <taxon>Actinomycetota</taxon>
        <taxon>Actinomycetes</taxon>
        <taxon>Streptosporangiales</taxon>
        <taxon>Streptosporangiaceae</taxon>
        <taxon>Planotetraspora</taxon>
    </lineage>
</organism>
<protein>
    <submittedName>
        <fullName evidence="1">Uncharacterized protein</fullName>
    </submittedName>
</protein>
<proteinExistence type="predicted"/>
<dbReference type="RefSeq" id="WP_203957699.1">
    <property type="nucleotide sequence ID" value="NZ_BOOO01000043.1"/>
</dbReference>
<gene>
    <name evidence="1" type="ORF">Pmi06nite_73140</name>
</gene>
<dbReference type="Proteomes" id="UP000650628">
    <property type="component" value="Unassembled WGS sequence"/>
</dbReference>
<name>A0A8J3TX44_9ACTN</name>
<dbReference type="InterPro" id="IPR045674">
    <property type="entry name" value="DUF6196"/>
</dbReference>
<keyword evidence="2" id="KW-1185">Reference proteome</keyword>